<dbReference type="EMBL" id="CAKMRJ010005523">
    <property type="protein sequence ID" value="CAH1446439.1"/>
    <property type="molecule type" value="Genomic_DNA"/>
</dbReference>
<keyword evidence="2" id="KW-1185">Reference proteome</keyword>
<dbReference type="AlphaFoldDB" id="A0AAU9P8R5"/>
<comment type="caution">
    <text evidence="1">The sequence shown here is derived from an EMBL/GenBank/DDBJ whole genome shotgun (WGS) entry which is preliminary data.</text>
</comment>
<sequence length="364" mass="40329">MTTATASALPSVSLNPSIATATLRSGTNHVSVSTRRRRLYPVRVANESKTTEVSPDLIIGKSEADKIVDGIDFGELCNDFECISSPAVEATARQLVRDILELRDGNRALGTYAVSVKYKDPVRSFTGREKYKRPLWSINALDNPTVSVQEMSMLSTSVLSIKWTLKGNPKNVVAGVGGLVILKVNSRFTLNQISGQVIEHEEIWDLSSSSTIVQAYFWASRRLFSVFESTKDFSDSVKNLSSRFSSKKENLEIYPDPSGDPLKFFQSEDEFQRDAYQLALFLALLCDTERETKRGKRDGEITRWRSSSLHPLQTNVDVPIRPPMSSPASFKKPLSQVLYLVSFCICNTPTGILTKSAPPVGSDC</sequence>
<accession>A0AAU9P8R5</accession>
<evidence type="ECO:0000313" key="2">
    <source>
        <dbReference type="Proteomes" id="UP001157418"/>
    </source>
</evidence>
<dbReference type="PANTHER" id="PTHR36334">
    <property type="entry name" value="PROTEIN, PUTATIVE (DUF2358)-RELATED"/>
    <property type="match status" value="1"/>
</dbReference>
<evidence type="ECO:0008006" key="3">
    <source>
        <dbReference type="Google" id="ProtNLM"/>
    </source>
</evidence>
<dbReference type="Proteomes" id="UP001157418">
    <property type="component" value="Unassembled WGS sequence"/>
</dbReference>
<dbReference type="GO" id="GO:0009507">
    <property type="term" value="C:chloroplast"/>
    <property type="evidence" value="ECO:0007669"/>
    <property type="project" value="TreeGrafter"/>
</dbReference>
<evidence type="ECO:0000313" key="1">
    <source>
        <dbReference type="EMBL" id="CAH1446439.1"/>
    </source>
</evidence>
<dbReference type="Pfam" id="PF10184">
    <property type="entry name" value="DUF2358"/>
    <property type="match status" value="1"/>
</dbReference>
<name>A0AAU9P8R5_9ASTR</name>
<organism evidence="1 2">
    <name type="scientific">Lactuca virosa</name>
    <dbReference type="NCBI Taxonomy" id="75947"/>
    <lineage>
        <taxon>Eukaryota</taxon>
        <taxon>Viridiplantae</taxon>
        <taxon>Streptophyta</taxon>
        <taxon>Embryophyta</taxon>
        <taxon>Tracheophyta</taxon>
        <taxon>Spermatophyta</taxon>
        <taxon>Magnoliopsida</taxon>
        <taxon>eudicotyledons</taxon>
        <taxon>Gunneridae</taxon>
        <taxon>Pentapetalae</taxon>
        <taxon>asterids</taxon>
        <taxon>campanulids</taxon>
        <taxon>Asterales</taxon>
        <taxon>Asteraceae</taxon>
        <taxon>Cichorioideae</taxon>
        <taxon>Cichorieae</taxon>
        <taxon>Lactucinae</taxon>
        <taxon>Lactuca</taxon>
    </lineage>
</organism>
<reference evidence="1 2" key="1">
    <citation type="submission" date="2022-01" db="EMBL/GenBank/DDBJ databases">
        <authorList>
            <person name="Xiong W."/>
            <person name="Schranz E."/>
        </authorList>
    </citation>
    <scope>NUCLEOTIDE SEQUENCE [LARGE SCALE GENOMIC DNA]</scope>
</reference>
<gene>
    <name evidence="1" type="ORF">LVIROSA_LOCUS32132</name>
</gene>
<dbReference type="InterPro" id="IPR018790">
    <property type="entry name" value="DUF2358"/>
</dbReference>
<dbReference type="PANTHER" id="PTHR36334:SF1">
    <property type="entry name" value="PROTEIN, PUTATIVE (DUF2358)-RELATED"/>
    <property type="match status" value="1"/>
</dbReference>
<proteinExistence type="predicted"/>
<protein>
    <recommendedName>
        <fullName evidence="3">AT1G65230-like protein</fullName>
    </recommendedName>
</protein>